<dbReference type="PANTHER" id="PTHR30157">
    <property type="entry name" value="FERRIC REDUCTASE, NADPH-DEPENDENT"/>
    <property type="match status" value="1"/>
</dbReference>
<dbReference type="PANTHER" id="PTHR30157:SF0">
    <property type="entry name" value="NADPH-DEPENDENT FERRIC-CHELATE REDUCTASE"/>
    <property type="match status" value="1"/>
</dbReference>
<evidence type="ECO:0000313" key="4">
    <source>
        <dbReference type="Proteomes" id="UP001595858"/>
    </source>
</evidence>
<evidence type="ECO:0000259" key="2">
    <source>
        <dbReference type="PROSITE" id="PS51384"/>
    </source>
</evidence>
<proteinExistence type="predicted"/>
<dbReference type="Pfam" id="PF04954">
    <property type="entry name" value="SIP"/>
    <property type="match status" value="1"/>
</dbReference>
<accession>A0ABV9SJF2</accession>
<dbReference type="InterPro" id="IPR039261">
    <property type="entry name" value="FNR_nucleotide-bd"/>
</dbReference>
<feature type="region of interest" description="Disordered" evidence="1">
    <location>
        <begin position="280"/>
        <end position="299"/>
    </location>
</feature>
<sequence>MTSVREEIRRLSKQGQPFNCRVRVESVAAVSDGFTRVAVVGDELAGYRDALPADAFKLLLPPEGRGGVEFPERGEDGLPYWPPDARPPVFRAFTVRRFDPGSRRITFDVLRHDGFTRRWLDSAAVGDTIGLAGMRREFHAGTGVDHHLLIGDASALPAIAAITESLPPRVPASVYLAAGHASDRDLLRPRANVAVHWVTGGSPTGSGSPLERAVRDGGRTGGRVQAWLAAEAGVMREVRRLLLGELGVGRTDLHSAAYWKSGLDGTRLDGVGLRRYQQEVAAGADPADPDTRDTVELDY</sequence>
<dbReference type="CDD" id="cd06193">
    <property type="entry name" value="siderophore_interacting"/>
    <property type="match status" value="1"/>
</dbReference>
<dbReference type="Pfam" id="PF08021">
    <property type="entry name" value="FAD_binding_9"/>
    <property type="match status" value="1"/>
</dbReference>
<dbReference type="Gene3D" id="2.40.30.10">
    <property type="entry name" value="Translation factors"/>
    <property type="match status" value="1"/>
</dbReference>
<protein>
    <submittedName>
        <fullName evidence="3">Siderophore-interacting protein</fullName>
    </submittedName>
</protein>
<dbReference type="InterPro" id="IPR039374">
    <property type="entry name" value="SIP_fam"/>
</dbReference>
<feature type="compositionally biased region" description="Basic and acidic residues" evidence="1">
    <location>
        <begin position="289"/>
        <end position="299"/>
    </location>
</feature>
<dbReference type="Gene3D" id="3.40.50.80">
    <property type="entry name" value="Nucleotide-binding domain of ferredoxin-NADP reductase (FNR) module"/>
    <property type="match status" value="1"/>
</dbReference>
<keyword evidence="4" id="KW-1185">Reference proteome</keyword>
<dbReference type="RefSeq" id="WP_344140161.1">
    <property type="nucleotide sequence ID" value="NZ_BAAAQI010000001.1"/>
</dbReference>
<comment type="caution">
    <text evidence="3">The sequence shown here is derived from an EMBL/GenBank/DDBJ whole genome shotgun (WGS) entry which is preliminary data.</text>
</comment>
<evidence type="ECO:0000313" key="3">
    <source>
        <dbReference type="EMBL" id="MFC4866434.1"/>
    </source>
</evidence>
<dbReference type="SUPFAM" id="SSF63380">
    <property type="entry name" value="Riboflavin synthase domain-like"/>
    <property type="match status" value="1"/>
</dbReference>
<dbReference type="InterPro" id="IPR007037">
    <property type="entry name" value="SIP_rossman_dom"/>
</dbReference>
<dbReference type="InterPro" id="IPR013113">
    <property type="entry name" value="SIP_FAD-bd"/>
</dbReference>
<dbReference type="InterPro" id="IPR017927">
    <property type="entry name" value="FAD-bd_FR_type"/>
</dbReference>
<reference evidence="4" key="1">
    <citation type="journal article" date="2019" name="Int. J. Syst. Evol. Microbiol.">
        <title>The Global Catalogue of Microorganisms (GCM) 10K type strain sequencing project: providing services to taxonomists for standard genome sequencing and annotation.</title>
        <authorList>
            <consortium name="The Broad Institute Genomics Platform"/>
            <consortium name="The Broad Institute Genome Sequencing Center for Infectious Disease"/>
            <person name="Wu L."/>
            <person name="Ma J."/>
        </authorList>
    </citation>
    <scope>NUCLEOTIDE SEQUENCE [LARGE SCALE GENOMIC DNA]</scope>
    <source>
        <strain evidence="4">CGMCC 4.7304</strain>
    </source>
</reference>
<dbReference type="EMBL" id="JBHSIY010000006">
    <property type="protein sequence ID" value="MFC4866434.1"/>
    <property type="molecule type" value="Genomic_DNA"/>
</dbReference>
<dbReference type="Proteomes" id="UP001595858">
    <property type="component" value="Unassembled WGS sequence"/>
</dbReference>
<dbReference type="InterPro" id="IPR017938">
    <property type="entry name" value="Riboflavin_synthase-like_b-brl"/>
</dbReference>
<gene>
    <name evidence="3" type="ORF">ACFPCZ_07310</name>
</gene>
<dbReference type="PROSITE" id="PS51384">
    <property type="entry name" value="FAD_FR"/>
    <property type="match status" value="1"/>
</dbReference>
<organism evidence="3 4">
    <name type="scientific">Streptomonospora arabica</name>
    <dbReference type="NCBI Taxonomy" id="412417"/>
    <lineage>
        <taxon>Bacteria</taxon>
        <taxon>Bacillati</taxon>
        <taxon>Actinomycetota</taxon>
        <taxon>Actinomycetes</taxon>
        <taxon>Streptosporangiales</taxon>
        <taxon>Nocardiopsidaceae</taxon>
        <taxon>Streptomonospora</taxon>
    </lineage>
</organism>
<evidence type="ECO:0000256" key="1">
    <source>
        <dbReference type="SAM" id="MobiDB-lite"/>
    </source>
</evidence>
<name>A0ABV9SJF2_9ACTN</name>
<feature type="domain" description="FAD-binding FR-type" evidence="2">
    <location>
        <begin position="17"/>
        <end position="141"/>
    </location>
</feature>